<dbReference type="AlphaFoldDB" id="A0A0C9UCG0"/>
<evidence type="ECO:0000313" key="2">
    <source>
        <dbReference type="Proteomes" id="UP000054279"/>
    </source>
</evidence>
<evidence type="ECO:0000313" key="1">
    <source>
        <dbReference type="EMBL" id="KIJ22770.1"/>
    </source>
</evidence>
<accession>A0A0C9UCG0</accession>
<proteinExistence type="predicted"/>
<protein>
    <submittedName>
        <fullName evidence="1">Uncharacterized protein</fullName>
    </submittedName>
</protein>
<dbReference type="OrthoDB" id="2745718at2759"/>
<dbReference type="EMBL" id="KN837955">
    <property type="protein sequence ID" value="KIJ22770.1"/>
    <property type="molecule type" value="Genomic_DNA"/>
</dbReference>
<reference evidence="1 2" key="1">
    <citation type="submission" date="2014-06" db="EMBL/GenBank/DDBJ databases">
        <title>Evolutionary Origins and Diversification of the Mycorrhizal Mutualists.</title>
        <authorList>
            <consortium name="DOE Joint Genome Institute"/>
            <consortium name="Mycorrhizal Genomics Consortium"/>
            <person name="Kohler A."/>
            <person name="Kuo A."/>
            <person name="Nagy L.G."/>
            <person name="Floudas D."/>
            <person name="Copeland A."/>
            <person name="Barry K.W."/>
            <person name="Cichocki N."/>
            <person name="Veneault-Fourrey C."/>
            <person name="LaButti K."/>
            <person name="Lindquist E.A."/>
            <person name="Lipzen A."/>
            <person name="Lundell T."/>
            <person name="Morin E."/>
            <person name="Murat C."/>
            <person name="Riley R."/>
            <person name="Ohm R."/>
            <person name="Sun H."/>
            <person name="Tunlid A."/>
            <person name="Henrissat B."/>
            <person name="Grigoriev I.V."/>
            <person name="Hibbett D.S."/>
            <person name="Martin F."/>
        </authorList>
    </citation>
    <scope>NUCLEOTIDE SEQUENCE [LARGE SCALE GENOMIC DNA]</scope>
    <source>
        <strain evidence="1 2">SS14</strain>
    </source>
</reference>
<name>A0A0C9UCG0_SPHS4</name>
<keyword evidence="2" id="KW-1185">Reference proteome</keyword>
<sequence>MNPTLYRTFELPNPQPEAGVFEILPRSNPSPEMNADPPEMLQGSPFHTIPSRLLTISMSFNLDLSYHSFMLFVLYSALLDDVYPGYDKVIPLDAWGPEKSRVISMKSERSWICYIHGTRFVRAMPVEPQPETADISSTLIYVYDFNP</sequence>
<organism evidence="1 2">
    <name type="scientific">Sphaerobolus stellatus (strain SS14)</name>
    <dbReference type="NCBI Taxonomy" id="990650"/>
    <lineage>
        <taxon>Eukaryota</taxon>
        <taxon>Fungi</taxon>
        <taxon>Dikarya</taxon>
        <taxon>Basidiomycota</taxon>
        <taxon>Agaricomycotina</taxon>
        <taxon>Agaricomycetes</taxon>
        <taxon>Phallomycetidae</taxon>
        <taxon>Geastrales</taxon>
        <taxon>Sphaerobolaceae</taxon>
        <taxon>Sphaerobolus</taxon>
    </lineage>
</organism>
<gene>
    <name evidence="1" type="ORF">M422DRAFT_276755</name>
</gene>
<dbReference type="HOGENOM" id="CLU_1769299_0_0_1"/>
<dbReference type="Proteomes" id="UP000054279">
    <property type="component" value="Unassembled WGS sequence"/>
</dbReference>